<gene>
    <name evidence="13" type="primary">zapA</name>
    <name evidence="13" type="ORF">BTSPAZIEG_0279</name>
</gene>
<evidence type="ECO:0000256" key="7">
    <source>
        <dbReference type="ARBA" id="ARBA00023210"/>
    </source>
</evidence>
<keyword evidence="8" id="KW-0131">Cell cycle</keyword>
<keyword evidence="4" id="KW-0963">Cytoplasm</keyword>
<dbReference type="GO" id="GO:0032153">
    <property type="term" value="C:cell division site"/>
    <property type="evidence" value="ECO:0007669"/>
    <property type="project" value="TreeGrafter"/>
</dbReference>
<dbReference type="Gene3D" id="3.30.160.880">
    <property type="entry name" value="Cell division protein ZapA protomer, N-terminal domain"/>
    <property type="match status" value="1"/>
</dbReference>
<evidence type="ECO:0000256" key="11">
    <source>
        <dbReference type="ARBA" id="ARBA00033158"/>
    </source>
</evidence>
<dbReference type="Pfam" id="PF05164">
    <property type="entry name" value="ZapA"/>
    <property type="match status" value="1"/>
</dbReference>
<evidence type="ECO:0000256" key="9">
    <source>
        <dbReference type="ARBA" id="ARBA00024910"/>
    </source>
</evidence>
<dbReference type="PANTHER" id="PTHR34981:SF1">
    <property type="entry name" value="CELL DIVISION PROTEIN ZAPA"/>
    <property type="match status" value="1"/>
</dbReference>
<evidence type="ECO:0000256" key="2">
    <source>
        <dbReference type="ARBA" id="ARBA00010074"/>
    </source>
</evidence>
<dbReference type="RefSeq" id="WP_075472735.1">
    <property type="nucleotide sequence ID" value="NZ_CP135003.1"/>
</dbReference>
<proteinExistence type="inferred from homology"/>
<dbReference type="InterPro" id="IPR007838">
    <property type="entry name" value="Cell_div_ZapA-like"/>
</dbReference>
<evidence type="ECO:0000256" key="10">
    <source>
        <dbReference type="ARBA" id="ARBA00026068"/>
    </source>
</evidence>
<evidence type="ECO:0000256" key="1">
    <source>
        <dbReference type="ARBA" id="ARBA00004496"/>
    </source>
</evidence>
<dbReference type="NCBIfam" id="NF008209">
    <property type="entry name" value="PRK10972.1"/>
    <property type="match status" value="1"/>
</dbReference>
<comment type="similarity">
    <text evidence="2">Belongs to the ZapA family. Type 1 subfamily.</text>
</comment>
<name>A0A160SW28_BUCTT</name>
<evidence type="ECO:0000256" key="6">
    <source>
        <dbReference type="ARBA" id="ARBA00023054"/>
    </source>
</evidence>
<evidence type="ECO:0000256" key="8">
    <source>
        <dbReference type="ARBA" id="ARBA00023306"/>
    </source>
</evidence>
<dbReference type="Proteomes" id="UP000243633">
    <property type="component" value="Chromosome 1"/>
</dbReference>
<dbReference type="PATRIC" id="fig|98804.3.peg.265"/>
<evidence type="ECO:0000313" key="13">
    <source>
        <dbReference type="EMBL" id="CUR53247.1"/>
    </source>
</evidence>
<dbReference type="InterPro" id="IPR036192">
    <property type="entry name" value="Cell_div_ZapA-like_sf"/>
</dbReference>
<dbReference type="AlphaFoldDB" id="A0A160SW28"/>
<organism evidence="13 14">
    <name type="scientific">Buchnera aphidicola subsp. Tuberolachnus salignus</name>
    <dbReference type="NCBI Taxonomy" id="98804"/>
    <lineage>
        <taxon>Bacteria</taxon>
        <taxon>Pseudomonadati</taxon>
        <taxon>Pseudomonadota</taxon>
        <taxon>Gammaproteobacteria</taxon>
        <taxon>Enterobacterales</taxon>
        <taxon>Erwiniaceae</taxon>
        <taxon>Buchnera</taxon>
    </lineage>
</organism>
<keyword evidence="6 12" id="KW-0175">Coiled coil</keyword>
<reference evidence="14" key="1">
    <citation type="submission" date="2015-10" db="EMBL/GenBank/DDBJ databases">
        <authorList>
            <person name="Manzano-Marin A."/>
            <person name="Manzano-Marin A."/>
        </authorList>
    </citation>
    <scope>NUCLEOTIDE SEQUENCE [LARGE SCALE GENOMIC DNA]</scope>
    <source>
        <strain evidence="14">BTs</strain>
    </source>
</reference>
<dbReference type="GO" id="GO:0030428">
    <property type="term" value="C:cell septum"/>
    <property type="evidence" value="ECO:0007669"/>
    <property type="project" value="TreeGrafter"/>
</dbReference>
<evidence type="ECO:0000256" key="12">
    <source>
        <dbReference type="SAM" id="Coils"/>
    </source>
</evidence>
<accession>A0A160SW28</accession>
<comment type="subcellular location">
    <subcellularLocation>
        <location evidence="1">Cytoplasm</location>
    </subcellularLocation>
</comment>
<dbReference type="GO" id="GO:0005829">
    <property type="term" value="C:cytosol"/>
    <property type="evidence" value="ECO:0007669"/>
    <property type="project" value="TreeGrafter"/>
</dbReference>
<keyword evidence="7" id="KW-0717">Septation</keyword>
<evidence type="ECO:0000313" key="14">
    <source>
        <dbReference type="Proteomes" id="UP000243633"/>
    </source>
</evidence>
<dbReference type="SUPFAM" id="SSF102829">
    <property type="entry name" value="Cell division protein ZapA-like"/>
    <property type="match status" value="1"/>
</dbReference>
<feature type="coiled-coil region" evidence="12">
    <location>
        <begin position="24"/>
        <end position="89"/>
    </location>
</feature>
<dbReference type="GO" id="GO:0043093">
    <property type="term" value="P:FtsZ-dependent cytokinesis"/>
    <property type="evidence" value="ECO:0007669"/>
    <property type="project" value="TreeGrafter"/>
</dbReference>
<keyword evidence="14" id="KW-1185">Reference proteome</keyword>
<comment type="subunit">
    <text evidence="10">Homodimer. Interacts with FtsZ.</text>
</comment>
<sequence>MSVKTIDIEIFGRFLKVHCPNNNGQELQEAANNLNKRLNELKNKTGVSNTEQLVFITALNICHELILEKKNTEKSFNNLNEKMLSLKDSITHVLKSN</sequence>
<keyword evidence="5 13" id="KW-0132">Cell division</keyword>
<dbReference type="Gene3D" id="1.20.5.50">
    <property type="match status" value="1"/>
</dbReference>
<evidence type="ECO:0000256" key="5">
    <source>
        <dbReference type="ARBA" id="ARBA00022618"/>
    </source>
</evidence>
<dbReference type="GO" id="GO:0000921">
    <property type="term" value="P:septin ring assembly"/>
    <property type="evidence" value="ECO:0007669"/>
    <property type="project" value="TreeGrafter"/>
</dbReference>
<dbReference type="STRING" id="98804.BTSPAZIEG_0279"/>
<dbReference type="InterPro" id="IPR042233">
    <property type="entry name" value="Cell_div_ZapA_N"/>
</dbReference>
<evidence type="ECO:0000256" key="4">
    <source>
        <dbReference type="ARBA" id="ARBA00022490"/>
    </source>
</evidence>
<evidence type="ECO:0000256" key="3">
    <source>
        <dbReference type="ARBA" id="ARBA00015195"/>
    </source>
</evidence>
<protein>
    <recommendedName>
        <fullName evidence="3">Cell division protein ZapA</fullName>
    </recommendedName>
    <alternativeName>
        <fullName evidence="11">Z ring-associated protein ZapA</fullName>
    </alternativeName>
</protein>
<dbReference type="GO" id="GO:0000917">
    <property type="term" value="P:division septum assembly"/>
    <property type="evidence" value="ECO:0007669"/>
    <property type="project" value="UniProtKB-KW"/>
</dbReference>
<dbReference type="EMBL" id="LN890285">
    <property type="protein sequence ID" value="CUR53247.1"/>
    <property type="molecule type" value="Genomic_DNA"/>
</dbReference>
<comment type="function">
    <text evidence="9">Activator of cell division through the inhibition of FtsZ GTPase activity, therefore promoting FtsZ assembly into bundles of protofilaments necessary for the formation of the division Z ring. It is recruited early at mid-cell but it is not essential for cell division.</text>
</comment>
<dbReference type="PANTHER" id="PTHR34981">
    <property type="entry name" value="CELL DIVISION PROTEIN ZAPA"/>
    <property type="match status" value="1"/>
</dbReference>